<dbReference type="Proteomes" id="UP000220702">
    <property type="component" value="Unassembled WGS sequence"/>
</dbReference>
<dbReference type="AlphaFoldDB" id="A0A9X6XPH8"/>
<evidence type="ECO:0000313" key="2">
    <source>
        <dbReference type="Proteomes" id="UP000220702"/>
    </source>
</evidence>
<gene>
    <name evidence="1" type="ORF">CON71_33515</name>
</gene>
<accession>A0A9X6XPH8</accession>
<comment type="caution">
    <text evidence="1">The sequence shown here is derived from an EMBL/GenBank/DDBJ whole genome shotgun (WGS) entry which is preliminary data.</text>
</comment>
<organism evidence="1 2">
    <name type="scientific">Bacillus thuringiensis</name>
    <dbReference type="NCBI Taxonomy" id="1428"/>
    <lineage>
        <taxon>Bacteria</taxon>
        <taxon>Bacillati</taxon>
        <taxon>Bacillota</taxon>
        <taxon>Bacilli</taxon>
        <taxon>Bacillales</taxon>
        <taxon>Bacillaceae</taxon>
        <taxon>Bacillus</taxon>
        <taxon>Bacillus cereus group</taxon>
    </lineage>
</organism>
<evidence type="ECO:0000313" key="1">
    <source>
        <dbReference type="EMBL" id="PEA85826.1"/>
    </source>
</evidence>
<name>A0A9X6XPH8_BACTU</name>
<reference evidence="1 2" key="1">
    <citation type="submission" date="2017-09" db="EMBL/GenBank/DDBJ databases">
        <title>Large-scale bioinformatics analysis of Bacillus genomes uncovers conserved roles of natural products in bacterial physiology.</title>
        <authorList>
            <consortium name="Agbiome Team Llc"/>
            <person name="Bleich R.M."/>
            <person name="Grubbs K.J."/>
            <person name="Santa Maria K.C."/>
            <person name="Allen S.E."/>
            <person name="Farag S."/>
            <person name="Shank E.A."/>
            <person name="Bowers A."/>
        </authorList>
    </citation>
    <scope>NUCLEOTIDE SEQUENCE [LARGE SCALE GENOMIC DNA]</scope>
    <source>
        <strain evidence="1 2">AFS089089</strain>
    </source>
</reference>
<sequence>MDEFTSISTKKFMIWLISRVRHYLTFTLRSPVDKRGFFYSCKDYGLLLLATFLLYKRTLFTYNIKIQISSF</sequence>
<dbReference type="EMBL" id="NVNL01000136">
    <property type="protein sequence ID" value="PEA85826.1"/>
    <property type="molecule type" value="Genomic_DNA"/>
</dbReference>
<protein>
    <submittedName>
        <fullName evidence="1">Uncharacterized protein</fullName>
    </submittedName>
</protein>
<proteinExistence type="predicted"/>